<organism evidence="1 2">
    <name type="scientific">Selenomonas ruminis</name>
    <dbReference type="NCBI Taxonomy" id="2593411"/>
    <lineage>
        <taxon>Bacteria</taxon>
        <taxon>Bacillati</taxon>
        <taxon>Bacillota</taxon>
        <taxon>Negativicutes</taxon>
        <taxon>Selenomonadales</taxon>
        <taxon>Selenomonadaceae</taxon>
        <taxon>Selenomonas</taxon>
    </lineage>
</organism>
<dbReference type="EMBL" id="VTOY01000002">
    <property type="protein sequence ID" value="TYZ24179.1"/>
    <property type="molecule type" value="Genomic_DNA"/>
</dbReference>
<evidence type="ECO:0008006" key="3">
    <source>
        <dbReference type="Google" id="ProtNLM"/>
    </source>
</evidence>
<reference evidence="1 2" key="1">
    <citation type="submission" date="2019-08" db="EMBL/GenBank/DDBJ databases">
        <title>Selenomonas sp. mPRGC5 and Selenomonas sp. mPRGC8 isolated from ruminal fluid of dairy goat (Capra hircus).</title>
        <authorList>
            <person name="Poothong S."/>
            <person name="Nuengjamnong C."/>
            <person name="Tanasupawat S."/>
        </authorList>
    </citation>
    <scope>NUCLEOTIDE SEQUENCE [LARGE SCALE GENOMIC DNA]</scope>
    <source>
        <strain evidence="2">mPRGC5</strain>
    </source>
</reference>
<sequence length="232" mass="26561">MELLLRIIKGRNDLKIVDMITQNTVPNLYGREVRFDVFAKDTEGISYDFEVQRSDAGAIPLRARYNSSLLDAMEVQKNTHWKDLPKTCVIFITEHDVLKGSKPIYHIHRTIHEMENSLFHDGADIIYVNAACQSTDDSLGRLMHDFHCTDADDMYYPELAERVRFYKTNDKGVTKMCEIMNEVLNEGRAEGLTEGLLTAIRNLMAAQHLSAQDAMNILNIPTELREKLLSKL</sequence>
<evidence type="ECO:0000313" key="2">
    <source>
        <dbReference type="Proteomes" id="UP000323646"/>
    </source>
</evidence>
<protein>
    <recommendedName>
        <fullName evidence="3">Rpn family recombination-promoting nuclease/putative transposase</fullName>
    </recommendedName>
</protein>
<dbReference type="OrthoDB" id="9811201at2"/>
<dbReference type="AlphaFoldDB" id="A0A5D6WB12"/>
<dbReference type="Proteomes" id="UP000323646">
    <property type="component" value="Unassembled WGS sequence"/>
</dbReference>
<comment type="caution">
    <text evidence="1">The sequence shown here is derived from an EMBL/GenBank/DDBJ whole genome shotgun (WGS) entry which is preliminary data.</text>
</comment>
<proteinExistence type="predicted"/>
<evidence type="ECO:0000313" key="1">
    <source>
        <dbReference type="EMBL" id="TYZ24179.1"/>
    </source>
</evidence>
<name>A0A5D6WB12_9FIRM</name>
<gene>
    <name evidence="1" type="ORF">FZ040_05290</name>
</gene>
<dbReference type="Pfam" id="PF12784">
    <property type="entry name" value="PDDEXK_2"/>
    <property type="match status" value="1"/>
</dbReference>
<keyword evidence="2" id="KW-1185">Reference proteome</keyword>
<accession>A0A5D6WB12</accession>